<dbReference type="GeneID" id="13698345"/>
<dbReference type="REBASE" id="53598">
    <property type="entry name" value="M.NspAR2ORF7940P"/>
</dbReference>
<sequence>MEKNTNFKFIDLFAGIGGMRIAFEGAGGKCVFSSEWNKYAQETYEKNFGEVPFGDITKIDENDIPDHDVLVAGFPCQPFSLAGIPVKKFHGHPVGFKDLTQGTLFFDIARILKAKKPSAFLLENVKNLKSHDKGNTLKTILRVLEDELGYDVHYEVLDAVNVVPQHRERLFIAGFITPRNFKFPKIPNKNIKLSDILEKKVDKKYVLTDGTWNALKRHLERHRKKGNGFGYTIADKKKVANTLSARYYKDGAQILISRGQTRNPRRLTPNECAKLMGFPKNFQKHESDNHAYRQFGNSVVVPVVKVIAKEIIRNLPVQKKLLTPMICRK</sequence>
<reference evidence="6 7" key="1">
    <citation type="journal article" date="2012" name="J. Bacteriol.">
        <title>Draft Genome Sequence of an Ammonia-Oxidizing Archaeon, "Candidatus Nitrosopumilus sediminis" AR2, from Svalbard in the Arctic Circle.</title>
        <authorList>
            <person name="Park S.J."/>
            <person name="Kim J.G."/>
            <person name="Jung M.Y."/>
            <person name="Kim S.J."/>
            <person name="Cha I.T."/>
            <person name="Ghai R."/>
            <person name="Martin-Cuadrado A.B."/>
            <person name="Rodriguez-Valera F."/>
            <person name="Rhee S.K."/>
        </authorList>
    </citation>
    <scope>NUCLEOTIDE SEQUENCE [LARGE SCALE GENOMIC DNA]</scope>
    <source>
        <strain evidence="6 7">AR2</strain>
    </source>
</reference>
<evidence type="ECO:0000313" key="7">
    <source>
        <dbReference type="Proteomes" id="UP000006100"/>
    </source>
</evidence>
<dbReference type="InterPro" id="IPR029063">
    <property type="entry name" value="SAM-dependent_MTases_sf"/>
</dbReference>
<organism evidence="6 7">
    <name type="scientific">Candidatus Nitrosopumilus sediminis</name>
    <dbReference type="NCBI Taxonomy" id="1229909"/>
    <lineage>
        <taxon>Archaea</taxon>
        <taxon>Nitrososphaerota</taxon>
        <taxon>Nitrososphaeria</taxon>
        <taxon>Nitrosopumilales</taxon>
        <taxon>Nitrosopumilaceae</taxon>
        <taxon>Nitrosopumilus</taxon>
    </lineage>
</organism>
<dbReference type="HOGENOM" id="CLU_006958_0_1_2"/>
<dbReference type="InterPro" id="IPR031303">
    <property type="entry name" value="C5_meth_CS"/>
</dbReference>
<evidence type="ECO:0000313" key="6">
    <source>
        <dbReference type="EMBL" id="AFS83380.1"/>
    </source>
</evidence>
<dbReference type="PROSITE" id="PS51679">
    <property type="entry name" value="SAM_MT_C5"/>
    <property type="match status" value="1"/>
</dbReference>
<dbReference type="InterPro" id="IPR050750">
    <property type="entry name" value="C5-MTase"/>
</dbReference>
<dbReference type="AlphaFoldDB" id="K0BEC6"/>
<dbReference type="PANTHER" id="PTHR46098">
    <property type="entry name" value="TRNA (CYTOSINE(38)-C(5))-METHYLTRANSFERASE"/>
    <property type="match status" value="1"/>
</dbReference>
<dbReference type="CDD" id="cd00315">
    <property type="entry name" value="Cyt_C5_DNA_methylase"/>
    <property type="match status" value="1"/>
</dbReference>
<dbReference type="eggNOG" id="arCOG04157">
    <property type="taxonomic scope" value="Archaea"/>
</dbReference>
<dbReference type="Gene3D" id="3.90.120.30">
    <property type="match status" value="1"/>
</dbReference>
<keyword evidence="7" id="KW-1185">Reference proteome</keyword>
<dbReference type="InterPro" id="IPR001525">
    <property type="entry name" value="C5_MeTfrase"/>
</dbReference>
<protein>
    <recommendedName>
        <fullName evidence="1">DNA (cytosine-5-)-methyltransferase</fullName>
        <ecNumber evidence="1">2.1.1.37</ecNumber>
    </recommendedName>
</protein>
<dbReference type="PROSITE" id="PS00095">
    <property type="entry name" value="C5_MTASE_2"/>
    <property type="match status" value="1"/>
</dbReference>
<dbReference type="NCBIfam" id="TIGR00675">
    <property type="entry name" value="dcm"/>
    <property type="match status" value="1"/>
</dbReference>
<dbReference type="SUPFAM" id="SSF53335">
    <property type="entry name" value="S-adenosyl-L-methionine-dependent methyltransferases"/>
    <property type="match status" value="1"/>
</dbReference>
<keyword evidence="4" id="KW-0949">S-adenosyl-L-methionine</keyword>
<proteinExistence type="inferred from homology"/>
<accession>K0BEC6</accession>
<dbReference type="GO" id="GO:0003886">
    <property type="term" value="F:DNA (cytosine-5-)-methyltransferase activity"/>
    <property type="evidence" value="ECO:0007669"/>
    <property type="project" value="UniProtKB-EC"/>
</dbReference>
<dbReference type="STRING" id="1229909.NSED_07940"/>
<keyword evidence="2 6" id="KW-0489">Methyltransferase</keyword>
<dbReference type="Gene3D" id="3.40.50.150">
    <property type="entry name" value="Vaccinia Virus protein VP39"/>
    <property type="match status" value="1"/>
</dbReference>
<evidence type="ECO:0000256" key="3">
    <source>
        <dbReference type="ARBA" id="ARBA00022679"/>
    </source>
</evidence>
<dbReference type="EC" id="2.1.1.37" evidence="1"/>
<dbReference type="PANTHER" id="PTHR46098:SF1">
    <property type="entry name" value="TRNA (CYTOSINE(38)-C(5))-METHYLTRANSFERASE"/>
    <property type="match status" value="1"/>
</dbReference>
<evidence type="ECO:0000256" key="2">
    <source>
        <dbReference type="ARBA" id="ARBA00022603"/>
    </source>
</evidence>
<dbReference type="PATRIC" id="fig|1229909.8.peg.1742"/>
<dbReference type="Proteomes" id="UP000006100">
    <property type="component" value="Chromosome"/>
</dbReference>
<evidence type="ECO:0000256" key="1">
    <source>
        <dbReference type="ARBA" id="ARBA00011975"/>
    </source>
</evidence>
<keyword evidence="3" id="KW-0808">Transferase</keyword>
<dbReference type="RefSeq" id="WP_014965750.1">
    <property type="nucleotide sequence ID" value="NC_018656.1"/>
</dbReference>
<dbReference type="EMBL" id="CP003843">
    <property type="protein sequence ID" value="AFS83380.1"/>
    <property type="molecule type" value="Genomic_DNA"/>
</dbReference>
<comment type="similarity">
    <text evidence="5">Belongs to the class I-like SAM-binding methyltransferase superfamily. C5-methyltransferase family.</text>
</comment>
<evidence type="ECO:0000256" key="4">
    <source>
        <dbReference type="ARBA" id="ARBA00022691"/>
    </source>
</evidence>
<dbReference type="InterPro" id="IPR018117">
    <property type="entry name" value="C5_DNA_meth_AS"/>
</dbReference>
<gene>
    <name evidence="6" type="ORF">NSED_07940</name>
</gene>
<dbReference type="KEGG" id="nir:NSED_07940"/>
<name>K0BEC6_9ARCH</name>
<dbReference type="GO" id="GO:0032259">
    <property type="term" value="P:methylation"/>
    <property type="evidence" value="ECO:0007669"/>
    <property type="project" value="UniProtKB-KW"/>
</dbReference>
<dbReference type="OrthoDB" id="5033at2157"/>
<dbReference type="PRINTS" id="PR00105">
    <property type="entry name" value="C5METTRFRASE"/>
</dbReference>
<evidence type="ECO:0000256" key="5">
    <source>
        <dbReference type="RuleBase" id="RU000416"/>
    </source>
</evidence>
<dbReference type="PROSITE" id="PS00094">
    <property type="entry name" value="C5_MTASE_1"/>
    <property type="match status" value="1"/>
</dbReference>
<dbReference type="Pfam" id="PF00145">
    <property type="entry name" value="DNA_methylase"/>
    <property type="match status" value="1"/>
</dbReference>